<proteinExistence type="predicted"/>
<protein>
    <submittedName>
        <fullName evidence="1">Uncharacterized protein YdgA (DUF945 family)</fullName>
    </submittedName>
</protein>
<dbReference type="Proteomes" id="UP000528322">
    <property type="component" value="Unassembled WGS sequence"/>
</dbReference>
<name>A0A7W8DHA6_9BACT</name>
<dbReference type="InterPro" id="IPR010352">
    <property type="entry name" value="DUF945"/>
</dbReference>
<dbReference type="AlphaFoldDB" id="A0A7W8DHA6"/>
<accession>A0A7W8DHA6</accession>
<evidence type="ECO:0000313" key="2">
    <source>
        <dbReference type="Proteomes" id="UP000528322"/>
    </source>
</evidence>
<organism evidence="1 2">
    <name type="scientific">Desulfurispira natronophila</name>
    <dbReference type="NCBI Taxonomy" id="682562"/>
    <lineage>
        <taxon>Bacteria</taxon>
        <taxon>Pseudomonadati</taxon>
        <taxon>Chrysiogenota</taxon>
        <taxon>Chrysiogenia</taxon>
        <taxon>Chrysiogenales</taxon>
        <taxon>Chrysiogenaceae</taxon>
        <taxon>Desulfurispira</taxon>
    </lineage>
</organism>
<dbReference type="EMBL" id="JACHID010000007">
    <property type="protein sequence ID" value="MBB5022083.1"/>
    <property type="molecule type" value="Genomic_DNA"/>
</dbReference>
<reference evidence="1 2" key="1">
    <citation type="submission" date="2020-08" db="EMBL/GenBank/DDBJ databases">
        <title>Genomic Encyclopedia of Type Strains, Phase IV (KMG-IV): sequencing the most valuable type-strain genomes for metagenomic binning, comparative biology and taxonomic classification.</title>
        <authorList>
            <person name="Goeker M."/>
        </authorList>
    </citation>
    <scope>NUCLEOTIDE SEQUENCE [LARGE SCALE GENOMIC DNA]</scope>
    <source>
        <strain evidence="1 2">DSM 22071</strain>
    </source>
</reference>
<comment type="caution">
    <text evidence="1">The sequence shown here is derived from an EMBL/GenBank/DDBJ whole genome shotgun (WGS) entry which is preliminary data.</text>
</comment>
<gene>
    <name evidence="1" type="ORF">HNR37_001400</name>
</gene>
<evidence type="ECO:0000313" key="1">
    <source>
        <dbReference type="EMBL" id="MBB5022083.1"/>
    </source>
</evidence>
<dbReference type="RefSeq" id="WP_183731937.1">
    <property type="nucleotide sequence ID" value="NZ_JACHID010000007.1"/>
</dbReference>
<sequence length="427" mass="47097">MNRTTSILLIILACGALIAAAVPAIAGHIFHSLYKQTVEQANERSDLRVTSLEYQRGWLSSHALSRIEVVTSAAGAKTLSKPFHTLEIEHQIHHGFGSILSHNTVFLGGTDEPQWLFQSDLPIEFSTVSNWSGDTDIQLRMPPIATEYVVQGQPNQLFSSELTATLSLKDDFKKVEGKGSLAHVQWHMDQGQIELTGLAYELEQQQLIHYLHHGTQHFSLETLHTDIEGSRLWLNDIDLISAVRPDDDNHNLVNLTLNARVGQGLTDNLNLGPLELAMGLQGIDAAALDKLIEITGQGAGQTLDQQELLNHIRRTLTPDSRLEISYLSAGTERGAVEAYGVVSMVPDSATLHSMNYLDELQANFTIKVPQALSTHLDIQQQILLQALVAQGVIELKNHHYILNLQLEQGVLFLNGKALPLAALLGQW</sequence>
<dbReference type="Pfam" id="PF06097">
    <property type="entry name" value="DUF945"/>
    <property type="match status" value="1"/>
</dbReference>
<keyword evidence="2" id="KW-1185">Reference proteome</keyword>